<evidence type="ECO:0000256" key="1">
    <source>
        <dbReference type="SAM" id="MobiDB-lite"/>
    </source>
</evidence>
<dbReference type="Proteomes" id="UP000000305">
    <property type="component" value="Unassembled WGS sequence"/>
</dbReference>
<dbReference type="HOGENOM" id="CLU_1590507_0_0_1"/>
<protein>
    <submittedName>
        <fullName evidence="2">Uncharacterized protein</fullName>
    </submittedName>
</protein>
<gene>
    <name evidence="2" type="ORF">DAPPUDRAFT_299530</name>
</gene>
<organism evidence="2 3">
    <name type="scientific">Daphnia pulex</name>
    <name type="common">Water flea</name>
    <dbReference type="NCBI Taxonomy" id="6669"/>
    <lineage>
        <taxon>Eukaryota</taxon>
        <taxon>Metazoa</taxon>
        <taxon>Ecdysozoa</taxon>
        <taxon>Arthropoda</taxon>
        <taxon>Crustacea</taxon>
        <taxon>Branchiopoda</taxon>
        <taxon>Diplostraca</taxon>
        <taxon>Cladocera</taxon>
        <taxon>Anomopoda</taxon>
        <taxon>Daphniidae</taxon>
        <taxon>Daphnia</taxon>
    </lineage>
</organism>
<keyword evidence="3" id="KW-1185">Reference proteome</keyword>
<accession>E9G5P3</accession>
<reference evidence="2 3" key="1">
    <citation type="journal article" date="2011" name="Science">
        <title>The ecoresponsive genome of Daphnia pulex.</title>
        <authorList>
            <person name="Colbourne J.K."/>
            <person name="Pfrender M.E."/>
            <person name="Gilbert D."/>
            <person name="Thomas W.K."/>
            <person name="Tucker A."/>
            <person name="Oakley T.H."/>
            <person name="Tokishita S."/>
            <person name="Aerts A."/>
            <person name="Arnold G.J."/>
            <person name="Basu M.K."/>
            <person name="Bauer D.J."/>
            <person name="Caceres C.E."/>
            <person name="Carmel L."/>
            <person name="Casola C."/>
            <person name="Choi J.H."/>
            <person name="Detter J.C."/>
            <person name="Dong Q."/>
            <person name="Dusheyko S."/>
            <person name="Eads B.D."/>
            <person name="Frohlich T."/>
            <person name="Geiler-Samerotte K.A."/>
            <person name="Gerlach D."/>
            <person name="Hatcher P."/>
            <person name="Jogdeo S."/>
            <person name="Krijgsveld J."/>
            <person name="Kriventseva E.V."/>
            <person name="Kultz D."/>
            <person name="Laforsch C."/>
            <person name="Lindquist E."/>
            <person name="Lopez J."/>
            <person name="Manak J.R."/>
            <person name="Muller J."/>
            <person name="Pangilinan J."/>
            <person name="Patwardhan R.P."/>
            <person name="Pitluck S."/>
            <person name="Pritham E.J."/>
            <person name="Rechtsteiner A."/>
            <person name="Rho M."/>
            <person name="Rogozin I.B."/>
            <person name="Sakarya O."/>
            <person name="Salamov A."/>
            <person name="Schaack S."/>
            <person name="Shapiro H."/>
            <person name="Shiga Y."/>
            <person name="Skalitzky C."/>
            <person name="Smith Z."/>
            <person name="Souvorov A."/>
            <person name="Sung W."/>
            <person name="Tang Z."/>
            <person name="Tsuchiya D."/>
            <person name="Tu H."/>
            <person name="Vos H."/>
            <person name="Wang M."/>
            <person name="Wolf Y.I."/>
            <person name="Yamagata H."/>
            <person name="Yamada T."/>
            <person name="Ye Y."/>
            <person name="Shaw J.R."/>
            <person name="Andrews J."/>
            <person name="Crease T.J."/>
            <person name="Tang H."/>
            <person name="Lucas S.M."/>
            <person name="Robertson H.M."/>
            <person name="Bork P."/>
            <person name="Koonin E.V."/>
            <person name="Zdobnov E.M."/>
            <person name="Grigoriev I.V."/>
            <person name="Lynch M."/>
            <person name="Boore J.L."/>
        </authorList>
    </citation>
    <scope>NUCLEOTIDE SEQUENCE [LARGE SCALE GENOMIC DNA]</scope>
</reference>
<dbReference type="InParanoid" id="E9G5P3"/>
<dbReference type="KEGG" id="dpx:DAPPUDRAFT_299530"/>
<name>E9G5P3_DAPPU</name>
<proteinExistence type="predicted"/>
<dbReference type="OrthoDB" id="10315874at2759"/>
<dbReference type="AlphaFoldDB" id="E9G5P3"/>
<sequence length="168" mass="19011">VILPAVVRTTSITETRSPMRKLRYLMLVGAAVLVTQPRVANSFSLLRPSSSNSQETTHFGSTTRKDGIHSMEDLNRHPAATVLMQNIQTTTVFPIKQEDDYYDDYSDDGPAEFVDLDAIIQPMSFDRTPVTGLFKLANSNDWIVVDRYYMDHYYFGDLGDDLTAKEHV</sequence>
<feature type="region of interest" description="Disordered" evidence="1">
    <location>
        <begin position="46"/>
        <end position="70"/>
    </location>
</feature>
<evidence type="ECO:0000313" key="2">
    <source>
        <dbReference type="EMBL" id="EFX85240.1"/>
    </source>
</evidence>
<evidence type="ECO:0000313" key="3">
    <source>
        <dbReference type="Proteomes" id="UP000000305"/>
    </source>
</evidence>
<dbReference type="EMBL" id="GL732532">
    <property type="protein sequence ID" value="EFX85240.1"/>
    <property type="molecule type" value="Genomic_DNA"/>
</dbReference>
<feature type="non-terminal residue" evidence="2">
    <location>
        <position position="1"/>
    </location>
</feature>